<keyword evidence="2" id="KW-1185">Reference proteome</keyword>
<accession>A0ACB7TKU0</accession>
<comment type="caution">
    <text evidence="1">The sequence shown here is derived from an EMBL/GenBank/DDBJ whole genome shotgun (WGS) entry which is preliminary data.</text>
</comment>
<dbReference type="EMBL" id="CM023481">
    <property type="protein sequence ID" value="KAH6946639.1"/>
    <property type="molecule type" value="Genomic_DNA"/>
</dbReference>
<reference evidence="1" key="1">
    <citation type="submission" date="2020-05" db="EMBL/GenBank/DDBJ databases">
        <title>Large-scale comparative analyses of tick genomes elucidate their genetic diversity and vector capacities.</title>
        <authorList>
            <person name="Jia N."/>
            <person name="Wang J."/>
            <person name="Shi W."/>
            <person name="Du L."/>
            <person name="Sun Y."/>
            <person name="Zhan W."/>
            <person name="Jiang J."/>
            <person name="Wang Q."/>
            <person name="Zhang B."/>
            <person name="Ji P."/>
            <person name="Sakyi L.B."/>
            <person name="Cui X."/>
            <person name="Yuan T."/>
            <person name="Jiang B."/>
            <person name="Yang W."/>
            <person name="Lam T.T.-Y."/>
            <person name="Chang Q."/>
            <person name="Ding S."/>
            <person name="Wang X."/>
            <person name="Zhu J."/>
            <person name="Ruan X."/>
            <person name="Zhao L."/>
            <person name="Wei J."/>
            <person name="Que T."/>
            <person name="Du C."/>
            <person name="Cheng J."/>
            <person name="Dai P."/>
            <person name="Han X."/>
            <person name="Huang E."/>
            <person name="Gao Y."/>
            <person name="Liu J."/>
            <person name="Shao H."/>
            <person name="Ye R."/>
            <person name="Li L."/>
            <person name="Wei W."/>
            <person name="Wang X."/>
            <person name="Wang C."/>
            <person name="Yang T."/>
            <person name="Huo Q."/>
            <person name="Li W."/>
            <person name="Guo W."/>
            <person name="Chen H."/>
            <person name="Zhou L."/>
            <person name="Ni X."/>
            <person name="Tian J."/>
            <person name="Zhou Y."/>
            <person name="Sheng Y."/>
            <person name="Liu T."/>
            <person name="Pan Y."/>
            <person name="Xia L."/>
            <person name="Li J."/>
            <person name="Zhao F."/>
            <person name="Cao W."/>
        </authorList>
    </citation>
    <scope>NUCLEOTIDE SEQUENCE</scope>
    <source>
        <strain evidence="1">Hyas-2018</strain>
    </source>
</reference>
<sequence length="149" mass="16592">MLTLSHSSSLAQTPQAKMQQRHMQTTPTVKFPRQLPCSNPASKVAAETHAGKRQEVMAPVLSFTRFLSRTLKKASSTPRIAAFTAGVSARSSRKRLKEYRLCRLGPGDAVWARKFGDGEKWLPGTIKELNCARMMIIQTLAGLLERHMN</sequence>
<name>A0ACB7TKU0_HYAAI</name>
<evidence type="ECO:0000313" key="2">
    <source>
        <dbReference type="Proteomes" id="UP000821845"/>
    </source>
</evidence>
<proteinExistence type="predicted"/>
<organism evidence="1 2">
    <name type="scientific">Hyalomma asiaticum</name>
    <name type="common">Tick</name>
    <dbReference type="NCBI Taxonomy" id="266040"/>
    <lineage>
        <taxon>Eukaryota</taxon>
        <taxon>Metazoa</taxon>
        <taxon>Ecdysozoa</taxon>
        <taxon>Arthropoda</taxon>
        <taxon>Chelicerata</taxon>
        <taxon>Arachnida</taxon>
        <taxon>Acari</taxon>
        <taxon>Parasitiformes</taxon>
        <taxon>Ixodida</taxon>
        <taxon>Ixodoidea</taxon>
        <taxon>Ixodidae</taxon>
        <taxon>Hyalomminae</taxon>
        <taxon>Hyalomma</taxon>
    </lineage>
</organism>
<gene>
    <name evidence="1" type="ORF">HPB50_014284</name>
</gene>
<dbReference type="Proteomes" id="UP000821845">
    <property type="component" value="Chromosome 1"/>
</dbReference>
<protein>
    <submittedName>
        <fullName evidence="1">Uncharacterized protein</fullName>
    </submittedName>
</protein>
<evidence type="ECO:0000313" key="1">
    <source>
        <dbReference type="EMBL" id="KAH6946639.1"/>
    </source>
</evidence>